<dbReference type="GO" id="GO:0016020">
    <property type="term" value="C:membrane"/>
    <property type="evidence" value="ECO:0007669"/>
    <property type="project" value="UniProtKB-SubCell"/>
</dbReference>
<dbReference type="GeneID" id="4846306"/>
<accession>A0AAX3EBD7</accession>
<keyword evidence="7" id="KW-1185">Reference proteome</keyword>
<proteinExistence type="predicted"/>
<dbReference type="GO" id="GO:0015108">
    <property type="term" value="F:chloride transmembrane transporter activity"/>
    <property type="evidence" value="ECO:0007669"/>
    <property type="project" value="InterPro"/>
</dbReference>
<dbReference type="Gene3D" id="1.10.3080.10">
    <property type="entry name" value="Clc chloride channel"/>
    <property type="match status" value="1"/>
</dbReference>
<evidence type="ECO:0000256" key="3">
    <source>
        <dbReference type="ARBA" id="ARBA00022989"/>
    </source>
</evidence>
<comment type="subcellular location">
    <subcellularLocation>
        <location evidence="1">Membrane</location>
        <topology evidence="1">Multi-pass membrane protein</topology>
    </subcellularLocation>
</comment>
<dbReference type="PANTHER" id="PTHR43427:SF12">
    <property type="entry name" value="CHLORIDE TRANSPORTER"/>
    <property type="match status" value="1"/>
</dbReference>
<feature type="transmembrane region" description="Helical" evidence="5">
    <location>
        <begin position="68"/>
        <end position="88"/>
    </location>
</feature>
<dbReference type="EMBL" id="CP109831">
    <property type="protein sequence ID" value="UYU19411.1"/>
    <property type="molecule type" value="Genomic_DNA"/>
</dbReference>
<evidence type="ECO:0000256" key="4">
    <source>
        <dbReference type="ARBA" id="ARBA00023136"/>
    </source>
</evidence>
<feature type="transmembrane region" description="Helical" evidence="5">
    <location>
        <begin position="339"/>
        <end position="362"/>
    </location>
</feature>
<gene>
    <name evidence="6" type="ORF">OH143_04795</name>
</gene>
<evidence type="ECO:0000256" key="2">
    <source>
        <dbReference type="ARBA" id="ARBA00022692"/>
    </source>
</evidence>
<feature type="transmembrane region" description="Helical" evidence="5">
    <location>
        <begin position="402"/>
        <end position="421"/>
    </location>
</feature>
<feature type="transmembrane region" description="Helical" evidence="5">
    <location>
        <begin position="31"/>
        <end position="48"/>
    </location>
</feature>
<feature type="transmembrane region" description="Helical" evidence="5">
    <location>
        <begin position="159"/>
        <end position="181"/>
    </location>
</feature>
<name>A0AAX3EBD7_9EURY</name>
<reference evidence="6" key="1">
    <citation type="submission" date="2022-10" db="EMBL/GenBank/DDBJ databases">
        <title>Complete genome of Methanoculleus submarinus DSM 15122.</title>
        <authorList>
            <person name="Chen S.-C."/>
            <person name="Lai S.-J."/>
            <person name="You Y.-T."/>
        </authorList>
    </citation>
    <scope>NUCLEOTIDE SEQUENCE</scope>
    <source>
        <strain evidence="6">DSM 15122</strain>
    </source>
</reference>
<dbReference type="InterPro" id="IPR001807">
    <property type="entry name" value="ClC"/>
</dbReference>
<feature type="transmembrane region" description="Helical" evidence="5">
    <location>
        <begin position="201"/>
        <end position="218"/>
    </location>
</feature>
<sequence>MPAPADGPAPPEERICVEPGSREGTPNLRQVALIAVIAILFTVAYLALYGLLNNVVWSQNNFVQANPWAVPAGVLAFSLLVGLCRRYLHAPDVIHGGFAESLRGGGEKPNYRTFPGALLSSLFSLLSGASIGPEGTITVLIGYVSSYVRDRLRIGSPGAALGFDVAALASAFNGIVGNVLFTGVFATEFQIGGNRNAFRFLTWNLLAGTVGYLFYLLLGLPSFARSIPFEPIGELHPGYILCAIALGILGSLLAVFAGGAMQAAGTVMDRIFGDAPVARVLAAGAVIACVGYFIPEVLFSGEAQIHGIIADPARLGVGMLLGVAVLKILLLALSFKSGYIGGPLFPIIFSSTLIGLALNLAFPGIPLGIFVLCIEVAALTLALGAPLTSILLVAVVGTADQYTVVLLVISAVTAMVIAAAVKERMGGQP</sequence>
<dbReference type="PANTHER" id="PTHR43427">
    <property type="entry name" value="CHLORIDE CHANNEL PROTEIN CLC-E"/>
    <property type="match status" value="1"/>
</dbReference>
<dbReference type="SUPFAM" id="SSF81340">
    <property type="entry name" value="Clc chloride channel"/>
    <property type="match status" value="1"/>
</dbReference>
<organism evidence="6 7">
    <name type="scientific">Methanoculleus submarinus</name>
    <dbReference type="NCBI Taxonomy" id="204050"/>
    <lineage>
        <taxon>Archaea</taxon>
        <taxon>Methanobacteriati</taxon>
        <taxon>Methanobacteriota</taxon>
        <taxon>Stenosarchaea group</taxon>
        <taxon>Methanomicrobia</taxon>
        <taxon>Methanomicrobiales</taxon>
        <taxon>Methanomicrobiaceae</taxon>
        <taxon>Methanoculleus</taxon>
    </lineage>
</organism>
<dbReference type="GeneID" id="76730185"/>
<dbReference type="KEGG" id="msum:OH143_04795"/>
<keyword evidence="4 5" id="KW-0472">Membrane</keyword>
<dbReference type="AlphaFoldDB" id="A0AAX3EBD7"/>
<evidence type="ECO:0000256" key="1">
    <source>
        <dbReference type="ARBA" id="ARBA00004141"/>
    </source>
</evidence>
<dbReference type="RefSeq" id="WP_011844936.1">
    <property type="nucleotide sequence ID" value="NZ_CP109831.1"/>
</dbReference>
<feature type="transmembrane region" description="Helical" evidence="5">
    <location>
        <begin position="369"/>
        <end position="396"/>
    </location>
</feature>
<protein>
    <submittedName>
        <fullName evidence="6">Chloride channel protein</fullName>
    </submittedName>
</protein>
<evidence type="ECO:0000256" key="5">
    <source>
        <dbReference type="SAM" id="Phobius"/>
    </source>
</evidence>
<feature type="transmembrane region" description="Helical" evidence="5">
    <location>
        <begin position="239"/>
        <end position="264"/>
    </location>
</feature>
<keyword evidence="3 5" id="KW-1133">Transmembrane helix</keyword>
<dbReference type="InterPro" id="IPR050368">
    <property type="entry name" value="ClC-type_chloride_channel"/>
</dbReference>
<dbReference type="Proteomes" id="UP001156196">
    <property type="component" value="Chromosome"/>
</dbReference>
<dbReference type="CDD" id="cd00400">
    <property type="entry name" value="Voltage_gated_ClC"/>
    <property type="match status" value="1"/>
</dbReference>
<keyword evidence="2 5" id="KW-0812">Transmembrane</keyword>
<feature type="transmembrane region" description="Helical" evidence="5">
    <location>
        <begin position="276"/>
        <end position="294"/>
    </location>
</feature>
<evidence type="ECO:0000313" key="6">
    <source>
        <dbReference type="EMBL" id="UYU19411.1"/>
    </source>
</evidence>
<dbReference type="InterPro" id="IPR014743">
    <property type="entry name" value="Cl-channel_core"/>
</dbReference>
<dbReference type="Pfam" id="PF00654">
    <property type="entry name" value="Voltage_CLC"/>
    <property type="match status" value="1"/>
</dbReference>
<feature type="transmembrane region" description="Helical" evidence="5">
    <location>
        <begin position="315"/>
        <end position="333"/>
    </location>
</feature>
<evidence type="ECO:0000313" key="7">
    <source>
        <dbReference type="Proteomes" id="UP001156196"/>
    </source>
</evidence>